<dbReference type="OrthoDB" id="1453481at2"/>
<dbReference type="Proteomes" id="UP000092612">
    <property type="component" value="Unassembled WGS sequence"/>
</dbReference>
<evidence type="ECO:0000313" key="3">
    <source>
        <dbReference type="Proteomes" id="UP000092612"/>
    </source>
</evidence>
<dbReference type="KEGG" id="prn:BW723_12220"/>
<sequence length="91" mass="10303">MSTKNTKYNSEITKEDLKTLGDKSGNLRNDNSDDELLKNKVNNTDFTGKDLDIPGRKPSIKTNKKSLKDEENQHYSLGSDDNENLEIDTIN</sequence>
<comment type="caution">
    <text evidence="2">The sequence shown here is derived from an EMBL/GenBank/DDBJ whole genome shotgun (WGS) entry which is preliminary data.</text>
</comment>
<reference evidence="3" key="1">
    <citation type="submission" date="2016-02" db="EMBL/GenBank/DDBJ databases">
        <title>Paenibacillus sp. LPB0068, isolated from Crassostrea gigas.</title>
        <authorList>
            <person name="Shin S.-K."/>
            <person name="Yi H."/>
        </authorList>
    </citation>
    <scope>NUCLEOTIDE SEQUENCE [LARGE SCALE GENOMIC DNA]</scope>
    <source>
        <strain evidence="3">KCTC 23969</strain>
    </source>
</reference>
<protein>
    <submittedName>
        <fullName evidence="2">Uncharacterized protein</fullName>
    </submittedName>
</protein>
<organism evidence="2 3">
    <name type="scientific">Polaribacter reichenbachii</name>
    <dbReference type="NCBI Taxonomy" id="996801"/>
    <lineage>
        <taxon>Bacteria</taxon>
        <taxon>Pseudomonadati</taxon>
        <taxon>Bacteroidota</taxon>
        <taxon>Flavobacteriia</taxon>
        <taxon>Flavobacteriales</taxon>
        <taxon>Flavobacteriaceae</taxon>
    </lineage>
</organism>
<evidence type="ECO:0000256" key="1">
    <source>
        <dbReference type="SAM" id="MobiDB-lite"/>
    </source>
</evidence>
<name>A0A1B8TPD4_9FLAO</name>
<dbReference type="RefSeq" id="WP_068364295.1">
    <property type="nucleotide sequence ID" value="NZ_CP019337.1"/>
</dbReference>
<feature type="compositionally biased region" description="Acidic residues" evidence="1">
    <location>
        <begin position="80"/>
        <end position="91"/>
    </location>
</feature>
<dbReference type="STRING" id="996801.BW723_12220"/>
<proteinExistence type="predicted"/>
<keyword evidence="3" id="KW-1185">Reference proteome</keyword>
<dbReference type="AlphaFoldDB" id="A0A1B8TPD4"/>
<evidence type="ECO:0000313" key="2">
    <source>
        <dbReference type="EMBL" id="OBY61482.1"/>
    </source>
</evidence>
<gene>
    <name evidence="2" type="ORF">LPB301_15555</name>
</gene>
<dbReference type="EMBL" id="LSFL01000042">
    <property type="protein sequence ID" value="OBY61482.1"/>
    <property type="molecule type" value="Genomic_DNA"/>
</dbReference>
<feature type="region of interest" description="Disordered" evidence="1">
    <location>
        <begin position="19"/>
        <end position="91"/>
    </location>
</feature>
<accession>A0A1B8TPD4</accession>